<organism evidence="1 2">
    <name type="scientific">Lignipirellula cremea</name>
    <dbReference type="NCBI Taxonomy" id="2528010"/>
    <lineage>
        <taxon>Bacteria</taxon>
        <taxon>Pseudomonadati</taxon>
        <taxon>Planctomycetota</taxon>
        <taxon>Planctomycetia</taxon>
        <taxon>Pirellulales</taxon>
        <taxon>Pirellulaceae</taxon>
        <taxon>Lignipirellula</taxon>
    </lineage>
</organism>
<dbReference type="EMBL" id="CP036433">
    <property type="protein sequence ID" value="QDU94132.1"/>
    <property type="molecule type" value="Genomic_DNA"/>
</dbReference>
<dbReference type="KEGG" id="lcre:Pla8534_19180"/>
<evidence type="ECO:0000313" key="2">
    <source>
        <dbReference type="Proteomes" id="UP000317648"/>
    </source>
</evidence>
<keyword evidence="2" id="KW-1185">Reference proteome</keyword>
<dbReference type="OrthoDB" id="9955949at2"/>
<dbReference type="AlphaFoldDB" id="A0A518DQN4"/>
<sequence length="224" mass="24944">MQDNQTTTLTIEQQEEAKFHEKIIDDGLAGYVEIGLALRAIQAKKLHTGKFIDYAIDRFGMKSHTIYRFMRSAQVAKNLMDAELPRPKNAGQAHRLHELFKDDPADQVALWRKVVESGVPIVLSQIDRIAKQIEDGRKGQDEDDADLAGEVDLDSAHHVEPVTFPPSDADPLPCLRRAAQELRSVGNAIDDGFDDLEPLHEEMDRLSDLLEGIRSKLAAVSIAA</sequence>
<dbReference type="Proteomes" id="UP000317648">
    <property type="component" value="Chromosome"/>
</dbReference>
<protein>
    <submittedName>
        <fullName evidence="1">Uncharacterized protein</fullName>
    </submittedName>
</protein>
<reference evidence="1 2" key="1">
    <citation type="submission" date="2019-02" db="EMBL/GenBank/DDBJ databases">
        <title>Deep-cultivation of Planctomycetes and their phenomic and genomic characterization uncovers novel biology.</title>
        <authorList>
            <person name="Wiegand S."/>
            <person name="Jogler M."/>
            <person name="Boedeker C."/>
            <person name="Pinto D."/>
            <person name="Vollmers J."/>
            <person name="Rivas-Marin E."/>
            <person name="Kohn T."/>
            <person name="Peeters S.H."/>
            <person name="Heuer A."/>
            <person name="Rast P."/>
            <person name="Oberbeckmann S."/>
            <person name="Bunk B."/>
            <person name="Jeske O."/>
            <person name="Meyerdierks A."/>
            <person name="Storesund J.E."/>
            <person name="Kallscheuer N."/>
            <person name="Luecker S."/>
            <person name="Lage O.M."/>
            <person name="Pohl T."/>
            <person name="Merkel B.J."/>
            <person name="Hornburger P."/>
            <person name="Mueller R.-W."/>
            <person name="Bruemmer F."/>
            <person name="Labrenz M."/>
            <person name="Spormann A.M."/>
            <person name="Op den Camp H."/>
            <person name="Overmann J."/>
            <person name="Amann R."/>
            <person name="Jetten M.S.M."/>
            <person name="Mascher T."/>
            <person name="Medema M.H."/>
            <person name="Devos D.P."/>
            <person name="Kaster A.-K."/>
            <person name="Ovreas L."/>
            <person name="Rohde M."/>
            <person name="Galperin M.Y."/>
            <person name="Jogler C."/>
        </authorList>
    </citation>
    <scope>NUCLEOTIDE SEQUENCE [LARGE SCALE GENOMIC DNA]</scope>
    <source>
        <strain evidence="1 2">Pla85_3_4</strain>
    </source>
</reference>
<dbReference type="RefSeq" id="WP_145052002.1">
    <property type="nucleotide sequence ID" value="NZ_CP036433.1"/>
</dbReference>
<proteinExistence type="predicted"/>
<evidence type="ECO:0000313" key="1">
    <source>
        <dbReference type="EMBL" id="QDU94132.1"/>
    </source>
</evidence>
<accession>A0A518DQN4</accession>
<name>A0A518DQN4_9BACT</name>
<gene>
    <name evidence="1" type="ORF">Pla8534_19180</name>
</gene>